<dbReference type="PANTHER" id="PTHR10009">
    <property type="entry name" value="PROTEIN YELLOW-RELATED"/>
    <property type="match status" value="1"/>
</dbReference>
<organism evidence="3 4">
    <name type="scientific">Siphonobacter aquaeclarae</name>
    <dbReference type="NCBI Taxonomy" id="563176"/>
    <lineage>
        <taxon>Bacteria</taxon>
        <taxon>Pseudomonadati</taxon>
        <taxon>Bacteroidota</taxon>
        <taxon>Cytophagia</taxon>
        <taxon>Cytophagales</taxon>
        <taxon>Cytophagaceae</taxon>
        <taxon>Siphonobacter</taxon>
    </lineage>
</organism>
<dbReference type="GO" id="GO:0005576">
    <property type="term" value="C:extracellular region"/>
    <property type="evidence" value="ECO:0007669"/>
    <property type="project" value="UniProtKB-SubCell"/>
</dbReference>
<keyword evidence="4" id="KW-1185">Reference proteome</keyword>
<dbReference type="InterPro" id="IPR017996">
    <property type="entry name" value="MRJP/yellow-related"/>
</dbReference>
<dbReference type="Proteomes" id="UP000198901">
    <property type="component" value="Unassembled WGS sequence"/>
</dbReference>
<dbReference type="AlphaFoldDB" id="A0A1G9R163"/>
<name>A0A1G9R163_9BACT</name>
<proteinExistence type="predicted"/>
<evidence type="ECO:0000313" key="3">
    <source>
        <dbReference type="EMBL" id="SDM16850.1"/>
    </source>
</evidence>
<dbReference type="Pfam" id="PF03022">
    <property type="entry name" value="MRJP"/>
    <property type="match status" value="1"/>
</dbReference>
<dbReference type="SUPFAM" id="SSF101898">
    <property type="entry name" value="NHL repeat"/>
    <property type="match status" value="1"/>
</dbReference>
<dbReference type="PANTHER" id="PTHR10009:SF18">
    <property type="entry name" value="PROTEIN YELLOW-LIKE PROTEIN"/>
    <property type="match status" value="1"/>
</dbReference>
<protein>
    <submittedName>
        <fullName evidence="3">Sugar lactone lactonase YvrE</fullName>
    </submittedName>
</protein>
<comment type="subcellular location">
    <subcellularLocation>
        <location evidence="1">Secreted</location>
    </subcellularLocation>
</comment>
<dbReference type="Gene3D" id="2.120.10.30">
    <property type="entry name" value="TolB, C-terminal domain"/>
    <property type="match status" value="1"/>
</dbReference>
<sequence length="345" mass="38521">MKKLLVLFLVAAKVTAQQQILEEVARFGRYQPVGLAISHEGRTFVSFPHWTSDYRYGLIELLPDGTQQPYPNEEWSRAGDPKTHFVGLQALYIDASNTLWALDTGVGGVKLLRINIRTNTVERVYAFEDIPASEIGLNDVNVDAARNVAFFSDPRRAALVVLDLKTGKSRTVLKGHPSTTANPAYVLKIDGREVRETNGKPFSSNANGIALTKEYFYFRPITQTRLFRVPVEVLVKGTDAEIAAAVEVVGEVGISHGMFADADGNIYMGDSEKKTLYRWVASAGQTEVLVQDERILWPDSFAISPDGYLYVTAAQLQRAPRYNGGEDRTDYPFRLYRVKLPLNKK</sequence>
<evidence type="ECO:0000256" key="1">
    <source>
        <dbReference type="ARBA" id="ARBA00004613"/>
    </source>
</evidence>
<dbReference type="RefSeq" id="WP_093202986.1">
    <property type="nucleotide sequence ID" value="NZ_FNGS01000005.1"/>
</dbReference>
<dbReference type="EMBL" id="FNGS01000005">
    <property type="protein sequence ID" value="SDM16850.1"/>
    <property type="molecule type" value="Genomic_DNA"/>
</dbReference>
<keyword evidence="2" id="KW-0964">Secreted</keyword>
<dbReference type="OrthoDB" id="9797664at2"/>
<gene>
    <name evidence="3" type="ORF">SAMN04488090_2681</name>
</gene>
<dbReference type="InterPro" id="IPR011042">
    <property type="entry name" value="6-blade_b-propeller_TolB-like"/>
</dbReference>
<dbReference type="STRING" id="563176.SAMN04488090_2681"/>
<reference evidence="3 4" key="1">
    <citation type="submission" date="2016-10" db="EMBL/GenBank/DDBJ databases">
        <authorList>
            <person name="de Groot N.N."/>
        </authorList>
    </citation>
    <scope>NUCLEOTIDE SEQUENCE [LARGE SCALE GENOMIC DNA]</scope>
    <source>
        <strain evidence="3 4">DSM 21668</strain>
    </source>
</reference>
<accession>A0A1G9R163</accession>
<evidence type="ECO:0000256" key="2">
    <source>
        <dbReference type="ARBA" id="ARBA00022525"/>
    </source>
</evidence>
<evidence type="ECO:0000313" key="4">
    <source>
        <dbReference type="Proteomes" id="UP000198901"/>
    </source>
</evidence>